<evidence type="ECO:0000256" key="12">
    <source>
        <dbReference type="ARBA" id="ARBA00023211"/>
    </source>
</evidence>
<dbReference type="GO" id="GO:0051607">
    <property type="term" value="P:defense response to virus"/>
    <property type="evidence" value="ECO:0007669"/>
    <property type="project" value="UniProtKB-KW"/>
</dbReference>
<dbReference type="RefSeq" id="WP_156015987.1">
    <property type="nucleotide sequence ID" value="NZ_AP031374.1"/>
</dbReference>
<dbReference type="Gene3D" id="3.90.320.10">
    <property type="match status" value="1"/>
</dbReference>
<keyword evidence="12 13" id="KW-0464">Manganese</keyword>
<evidence type="ECO:0000256" key="4">
    <source>
        <dbReference type="ARBA" id="ARBA00020049"/>
    </source>
</evidence>
<dbReference type="InterPro" id="IPR038726">
    <property type="entry name" value="PDDEXK_AddAB-type"/>
</dbReference>
<keyword evidence="16" id="KW-1185">Reference proteome</keyword>
<keyword evidence="9 13" id="KW-0408">Iron</keyword>
<dbReference type="AlphaFoldDB" id="A0A650CL96"/>
<dbReference type="InterPro" id="IPR013343">
    <property type="entry name" value="CRISPR-assoc_prot_Cas4"/>
</dbReference>
<evidence type="ECO:0000256" key="1">
    <source>
        <dbReference type="ARBA" id="ARBA00001936"/>
    </source>
</evidence>
<evidence type="ECO:0000256" key="7">
    <source>
        <dbReference type="ARBA" id="ARBA00022801"/>
    </source>
</evidence>
<dbReference type="Proteomes" id="UP000427373">
    <property type="component" value="Chromosome"/>
</dbReference>
<name>A0A650CL96_SULOH</name>
<keyword evidence="6 13" id="KW-0479">Metal-binding</keyword>
<keyword evidence="11 13" id="KW-0051">Antiviral defense</keyword>
<dbReference type="Pfam" id="PF12705">
    <property type="entry name" value="PDDEXK_1"/>
    <property type="match status" value="1"/>
</dbReference>
<evidence type="ECO:0000256" key="3">
    <source>
        <dbReference type="ARBA" id="ARBA00012768"/>
    </source>
</evidence>
<protein>
    <recommendedName>
        <fullName evidence="4 13">CRISPR-associated exonuclease Cas4</fullName>
        <ecNumber evidence="3 13">3.1.12.1</ecNumber>
    </recommendedName>
</protein>
<feature type="domain" description="PD-(D/E)XK endonuclease-like" evidence="14">
    <location>
        <begin position="78"/>
        <end position="198"/>
    </location>
</feature>
<evidence type="ECO:0000256" key="2">
    <source>
        <dbReference type="ARBA" id="ARBA00009189"/>
    </source>
</evidence>
<dbReference type="GO" id="GO:0051536">
    <property type="term" value="F:iron-sulfur cluster binding"/>
    <property type="evidence" value="ECO:0007669"/>
    <property type="project" value="UniProtKB-KW"/>
</dbReference>
<reference evidence="15 16" key="1">
    <citation type="submission" date="2019-10" db="EMBL/GenBank/DDBJ databases">
        <title>Genome Sequences from Six Type Strain Members of the Archaeal Family Sulfolobaceae: Acidianus ambivalens, Acidianus infernus, Metallosphaera prunae, Stygiolobus azoricus, Sulfolobus metallicus, and Sulfurisphaera ohwakuensis.</title>
        <authorList>
            <person name="Counts J.A."/>
            <person name="Kelly R.M."/>
        </authorList>
    </citation>
    <scope>NUCLEOTIDE SEQUENCE [LARGE SCALE GENOMIC DNA]</scope>
    <source>
        <strain evidence="15 16">TA-1</strain>
    </source>
</reference>
<dbReference type="InterPro" id="IPR051827">
    <property type="entry name" value="Cas4_exonuclease"/>
</dbReference>
<keyword evidence="10 13" id="KW-0411">Iron-sulfur</keyword>
<comment type="function">
    <text evidence="13">CRISPR (clustered regularly interspaced short palindromic repeat) is an adaptive immune system that provides protection against mobile genetic elements (viruses, transposable elements and conjugative plasmids). CRISPR clusters contain sequences complementary to antecedent mobile elements and target invading nucleic acids. CRISPR clusters are transcribed and processed into CRISPR RNA (crRNA).</text>
</comment>
<evidence type="ECO:0000256" key="10">
    <source>
        <dbReference type="ARBA" id="ARBA00023014"/>
    </source>
</evidence>
<comment type="cofactor">
    <cofactor evidence="13">
        <name>iron-sulfur cluster</name>
        <dbReference type="ChEBI" id="CHEBI:30408"/>
    </cofactor>
</comment>
<comment type="cofactor">
    <cofactor evidence="1">
        <name>Mn(2+)</name>
        <dbReference type="ChEBI" id="CHEBI:29035"/>
    </cofactor>
</comment>
<evidence type="ECO:0000313" key="15">
    <source>
        <dbReference type="EMBL" id="QGR18518.1"/>
    </source>
</evidence>
<dbReference type="NCBIfam" id="TIGR00372">
    <property type="entry name" value="cas4"/>
    <property type="match status" value="1"/>
</dbReference>
<proteinExistence type="inferred from homology"/>
<evidence type="ECO:0000259" key="14">
    <source>
        <dbReference type="Pfam" id="PF12705"/>
    </source>
</evidence>
<evidence type="ECO:0000256" key="13">
    <source>
        <dbReference type="RuleBase" id="RU365022"/>
    </source>
</evidence>
<dbReference type="EMBL" id="CP045484">
    <property type="protein sequence ID" value="QGR18518.1"/>
    <property type="molecule type" value="Genomic_DNA"/>
</dbReference>
<dbReference type="KEGG" id="soh:D1869_12795"/>
<dbReference type="GO" id="GO:0046872">
    <property type="term" value="F:metal ion binding"/>
    <property type="evidence" value="ECO:0007669"/>
    <property type="project" value="UniProtKB-KW"/>
</dbReference>
<dbReference type="InterPro" id="IPR011335">
    <property type="entry name" value="Restrct_endonuc-II-like"/>
</dbReference>
<evidence type="ECO:0000256" key="11">
    <source>
        <dbReference type="ARBA" id="ARBA00023118"/>
    </source>
</evidence>
<sequence>MLVERIFKKKLEDYLTHTKDDNTLYVTDLIRCPLKIQYEKTYKELAISEVFTPSTILGDMVHEGLENFIKNNFSNSQVEVEIEREIPVNNKQVKIKGRIDAIAEIDGEKVVIEIKSARADKGLPHEHHKVQLQIYLWMTGIKKGLLVYITPDRVTEYEVNEPADEVGVIRLAEETLKRTKVPRYPWECGYCVYSSVCPYKRNK</sequence>
<keyword evidence="5 13" id="KW-0540">Nuclease</keyword>
<dbReference type="SUPFAM" id="SSF52980">
    <property type="entry name" value="Restriction endonuclease-like"/>
    <property type="match status" value="1"/>
</dbReference>
<dbReference type="GO" id="GO:0004527">
    <property type="term" value="F:exonuclease activity"/>
    <property type="evidence" value="ECO:0007669"/>
    <property type="project" value="UniProtKB-KW"/>
</dbReference>
<evidence type="ECO:0000256" key="6">
    <source>
        <dbReference type="ARBA" id="ARBA00022723"/>
    </source>
</evidence>
<dbReference type="EC" id="3.1.12.1" evidence="3 13"/>
<dbReference type="GeneID" id="95644362"/>
<dbReference type="PANTHER" id="PTHR36531:SF2">
    <property type="entry name" value="CRISPR-ASSOCIATED EXONUCLEASE CAS4"/>
    <property type="match status" value="1"/>
</dbReference>
<evidence type="ECO:0000256" key="5">
    <source>
        <dbReference type="ARBA" id="ARBA00022722"/>
    </source>
</evidence>
<dbReference type="OrthoDB" id="10444at2157"/>
<evidence type="ECO:0000256" key="8">
    <source>
        <dbReference type="ARBA" id="ARBA00022839"/>
    </source>
</evidence>
<comment type="similarity">
    <text evidence="2 13">Belongs to the CRISPR-associated exonuclease Cas4 family.</text>
</comment>
<keyword evidence="7 13" id="KW-0378">Hydrolase</keyword>
<accession>A0A650CL96</accession>
<evidence type="ECO:0000313" key="16">
    <source>
        <dbReference type="Proteomes" id="UP000427373"/>
    </source>
</evidence>
<evidence type="ECO:0000256" key="9">
    <source>
        <dbReference type="ARBA" id="ARBA00023004"/>
    </source>
</evidence>
<gene>
    <name evidence="15" type="primary">cas4</name>
    <name evidence="15" type="ORF">D1869_12795</name>
</gene>
<dbReference type="PANTHER" id="PTHR36531">
    <property type="entry name" value="CRISPR-ASSOCIATED EXONUCLEASE CAS4"/>
    <property type="match status" value="1"/>
</dbReference>
<comment type="cofactor">
    <cofactor evidence="13">
        <name>Mg(2+)</name>
        <dbReference type="ChEBI" id="CHEBI:18420"/>
    </cofactor>
    <cofactor evidence="13">
        <name>Mn(2+)</name>
        <dbReference type="ChEBI" id="CHEBI:29035"/>
    </cofactor>
    <text evidence="13">Mg(2+) or Mn(2+) required for ssDNA cleavage activity.</text>
</comment>
<keyword evidence="8 13" id="KW-0269">Exonuclease</keyword>
<dbReference type="CDD" id="cd09637">
    <property type="entry name" value="Cas4_I-A_I-B_I-C_I-D_II-B"/>
    <property type="match status" value="1"/>
</dbReference>
<dbReference type="InterPro" id="IPR011604">
    <property type="entry name" value="PDDEXK-like_dom_sf"/>
</dbReference>
<organism evidence="15 16">
    <name type="scientific">Sulfurisphaera ohwakuensis</name>
    <dbReference type="NCBI Taxonomy" id="69656"/>
    <lineage>
        <taxon>Archaea</taxon>
        <taxon>Thermoproteota</taxon>
        <taxon>Thermoprotei</taxon>
        <taxon>Sulfolobales</taxon>
        <taxon>Sulfolobaceae</taxon>
        <taxon>Sulfurisphaera</taxon>
    </lineage>
</organism>